<dbReference type="SUPFAM" id="SSF46785">
    <property type="entry name" value="Winged helix' DNA-binding domain"/>
    <property type="match status" value="1"/>
</dbReference>
<proteinExistence type="predicted"/>
<evidence type="ECO:0000313" key="1">
    <source>
        <dbReference type="EMBL" id="GGU87385.1"/>
    </source>
</evidence>
<dbReference type="Proteomes" id="UP000654471">
    <property type="component" value="Unassembled WGS sequence"/>
</dbReference>
<dbReference type="InterPro" id="IPR036390">
    <property type="entry name" value="WH_DNA-bd_sf"/>
</dbReference>
<gene>
    <name evidence="1" type="ORF">GCM10010211_62060</name>
</gene>
<protein>
    <recommendedName>
        <fullName evidence="3">Transcriptional regulator</fullName>
    </recommendedName>
</protein>
<evidence type="ECO:0008006" key="3">
    <source>
        <dbReference type="Google" id="ProtNLM"/>
    </source>
</evidence>
<name>A0ABQ2VHW0_9ACTN</name>
<keyword evidence="2" id="KW-1185">Reference proteome</keyword>
<comment type="caution">
    <text evidence="1">The sequence shown here is derived from an EMBL/GenBank/DDBJ whole genome shotgun (WGS) entry which is preliminary data.</text>
</comment>
<sequence length="157" mass="17392">MEPYRRHGTPGGRCELLTFGPWLPESTSTPAQLHIDTRGGSAESVRSAHIQLGDPVGGDDRRTVRGRRGVHKLVDTGLLTRERYAGGPIRNDHEYRLTQACLDLFPAMMILMQWGAIHLTDDMADAEHKPLNWTHEVCGSRPHTTLTCGRCGDPVTV</sequence>
<reference evidence="2" key="1">
    <citation type="journal article" date="2019" name="Int. J. Syst. Evol. Microbiol.">
        <title>The Global Catalogue of Microorganisms (GCM) 10K type strain sequencing project: providing services to taxonomists for standard genome sequencing and annotation.</title>
        <authorList>
            <consortium name="The Broad Institute Genomics Platform"/>
            <consortium name="The Broad Institute Genome Sequencing Center for Infectious Disease"/>
            <person name="Wu L."/>
            <person name="Ma J."/>
        </authorList>
    </citation>
    <scope>NUCLEOTIDE SEQUENCE [LARGE SCALE GENOMIC DNA]</scope>
    <source>
        <strain evidence="2">JCM 3399</strain>
    </source>
</reference>
<evidence type="ECO:0000313" key="2">
    <source>
        <dbReference type="Proteomes" id="UP000654471"/>
    </source>
</evidence>
<organism evidence="1 2">
    <name type="scientific">Streptomyces albospinus</name>
    <dbReference type="NCBI Taxonomy" id="285515"/>
    <lineage>
        <taxon>Bacteria</taxon>
        <taxon>Bacillati</taxon>
        <taxon>Actinomycetota</taxon>
        <taxon>Actinomycetes</taxon>
        <taxon>Kitasatosporales</taxon>
        <taxon>Streptomycetaceae</taxon>
        <taxon>Streptomyces</taxon>
    </lineage>
</organism>
<dbReference type="EMBL" id="BMRP01000029">
    <property type="protein sequence ID" value="GGU87385.1"/>
    <property type="molecule type" value="Genomic_DNA"/>
</dbReference>
<dbReference type="Gene3D" id="1.10.10.10">
    <property type="entry name" value="Winged helix-like DNA-binding domain superfamily/Winged helix DNA-binding domain"/>
    <property type="match status" value="1"/>
</dbReference>
<accession>A0ABQ2VHW0</accession>
<dbReference type="InterPro" id="IPR036388">
    <property type="entry name" value="WH-like_DNA-bd_sf"/>
</dbReference>